<feature type="compositionally biased region" description="Acidic residues" evidence="1">
    <location>
        <begin position="400"/>
        <end position="412"/>
    </location>
</feature>
<keyword evidence="2" id="KW-0732">Signal</keyword>
<dbReference type="RefSeq" id="XP_013423193.1">
    <property type="nucleotide sequence ID" value="XM_013567739.1"/>
</dbReference>
<feature type="signal peptide" evidence="2">
    <location>
        <begin position="1"/>
        <end position="21"/>
    </location>
</feature>
<reference evidence="3 4" key="1">
    <citation type="journal article" date="2014" name="BMC Genomics">
        <title>Genome sequencing of four Aureobasidium pullulans varieties: biotechnological potential, stress tolerance, and description of new species.</title>
        <authorList>
            <person name="Gostin Ar C."/>
            <person name="Ohm R.A."/>
            <person name="Kogej T."/>
            <person name="Sonjak S."/>
            <person name="Turk M."/>
            <person name="Zajc J."/>
            <person name="Zalar P."/>
            <person name="Grube M."/>
            <person name="Sun H."/>
            <person name="Han J."/>
            <person name="Sharma A."/>
            <person name="Chiniquy J."/>
            <person name="Ngan C.Y."/>
            <person name="Lipzen A."/>
            <person name="Barry K."/>
            <person name="Grigoriev I.V."/>
            <person name="Gunde-Cimerman N."/>
        </authorList>
    </citation>
    <scope>NUCLEOTIDE SEQUENCE [LARGE SCALE GENOMIC DNA]</scope>
    <source>
        <strain evidence="3 4">CBS 147.97</strain>
    </source>
</reference>
<feature type="region of interest" description="Disordered" evidence="1">
    <location>
        <begin position="368"/>
        <end position="428"/>
    </location>
</feature>
<dbReference type="HOGENOM" id="CLU_616739_0_0_1"/>
<feature type="compositionally biased region" description="Basic and acidic residues" evidence="1">
    <location>
        <begin position="369"/>
        <end position="378"/>
    </location>
</feature>
<feature type="region of interest" description="Disordered" evidence="1">
    <location>
        <begin position="233"/>
        <end position="253"/>
    </location>
</feature>
<proteinExistence type="predicted"/>
<protein>
    <submittedName>
        <fullName evidence="3">Uncharacterized protein</fullName>
    </submittedName>
</protein>
<evidence type="ECO:0000256" key="2">
    <source>
        <dbReference type="SAM" id="SignalP"/>
    </source>
</evidence>
<dbReference type="Proteomes" id="UP000027730">
    <property type="component" value="Unassembled WGS sequence"/>
</dbReference>
<keyword evidence="4" id="KW-1185">Reference proteome</keyword>
<gene>
    <name evidence="3" type="ORF">M436DRAFT_67723</name>
</gene>
<dbReference type="EMBL" id="KL584724">
    <property type="protein sequence ID" value="KEQ69040.1"/>
    <property type="molecule type" value="Genomic_DNA"/>
</dbReference>
<dbReference type="AlphaFoldDB" id="A0A074W7E6"/>
<evidence type="ECO:0000313" key="4">
    <source>
        <dbReference type="Proteomes" id="UP000027730"/>
    </source>
</evidence>
<name>A0A074W7E6_9PEZI</name>
<feature type="compositionally biased region" description="Basic and acidic residues" evidence="1">
    <location>
        <begin position="413"/>
        <end position="422"/>
    </location>
</feature>
<dbReference type="GeneID" id="25414262"/>
<sequence length="444" mass="50817">MFLKFVSVLWLVALFTTTVFSLPLDPSSLVRRQKGNPQRETFCTYNVKYCRDNFGGYCKEADPPPWCSVIIDAAPASPVDIDMESNTLVARQDDTPPYELAHALFCEHNAEFCRTNYPQECIGGKDVMPAWCHVSPRRYEPPSNLPPEIYCKYSPGFCRKAFAHLCKAGNEMMPAWCHHESPPTEDPVDDKPSQEGVREMFCKHNAQYCRENFSEDCKPGNGILPEWCHVDQIPTEPLTEGPDDDSPDPPPERIRPMFCKYNVQYCLENFPGDCKAGNESVPVPEWCHAPNPPTTLSSSLPTDSTTLVARQDDNPARQLFCEKNAEYCQEHYPGYCKPGNAKIPSWCHIKPSSTSVSTSGPDLVARQDALGKRTPQDPDREEEEDTEEEREQEQEQKEEQEQEQEEKEEEEEEKPHHFERSWCKKHPHHPYCYSQFCIDNPGRC</sequence>
<organism evidence="3 4">
    <name type="scientific">Aureobasidium namibiae CBS 147.97</name>
    <dbReference type="NCBI Taxonomy" id="1043004"/>
    <lineage>
        <taxon>Eukaryota</taxon>
        <taxon>Fungi</taxon>
        <taxon>Dikarya</taxon>
        <taxon>Ascomycota</taxon>
        <taxon>Pezizomycotina</taxon>
        <taxon>Dothideomycetes</taxon>
        <taxon>Dothideomycetidae</taxon>
        <taxon>Dothideales</taxon>
        <taxon>Saccotheciaceae</taxon>
        <taxon>Aureobasidium</taxon>
    </lineage>
</organism>
<evidence type="ECO:0000313" key="3">
    <source>
        <dbReference type="EMBL" id="KEQ69040.1"/>
    </source>
</evidence>
<evidence type="ECO:0000256" key="1">
    <source>
        <dbReference type="SAM" id="MobiDB-lite"/>
    </source>
</evidence>
<feature type="chain" id="PRO_5001702608" evidence="2">
    <location>
        <begin position="22"/>
        <end position="444"/>
    </location>
</feature>
<accession>A0A074W7E6</accession>
<feature type="compositionally biased region" description="Acidic residues" evidence="1">
    <location>
        <begin position="379"/>
        <end position="392"/>
    </location>
</feature>